<dbReference type="PANTHER" id="PTHR31044">
    <property type="entry name" value="BETA-1,3 GLUCANASE"/>
    <property type="match status" value="1"/>
</dbReference>
<keyword evidence="3" id="KW-0812">Transmembrane</keyword>
<feature type="domain" description="X8" evidence="4">
    <location>
        <begin position="190"/>
        <end position="277"/>
    </location>
</feature>
<dbReference type="SMART" id="SM00768">
    <property type="entry name" value="X8"/>
    <property type="match status" value="1"/>
</dbReference>
<evidence type="ECO:0000256" key="2">
    <source>
        <dbReference type="SAM" id="MobiDB-lite"/>
    </source>
</evidence>
<comment type="caution">
    <text evidence="5">The sequence shown here is derived from an EMBL/GenBank/DDBJ whole genome shotgun (WGS) entry which is preliminary data.</text>
</comment>
<organism evidence="5 6">
    <name type="scientific">Sphagnum jensenii</name>
    <dbReference type="NCBI Taxonomy" id="128206"/>
    <lineage>
        <taxon>Eukaryota</taxon>
        <taxon>Viridiplantae</taxon>
        <taxon>Streptophyta</taxon>
        <taxon>Embryophyta</taxon>
        <taxon>Bryophyta</taxon>
        <taxon>Sphagnophytina</taxon>
        <taxon>Sphagnopsida</taxon>
        <taxon>Sphagnales</taxon>
        <taxon>Sphagnaceae</taxon>
        <taxon>Sphagnum</taxon>
    </lineage>
</organism>
<dbReference type="EMBL" id="CAXAQS010000090">
    <property type="protein sequence ID" value="CAK9250033.1"/>
    <property type="molecule type" value="Genomic_DNA"/>
</dbReference>
<protein>
    <recommendedName>
        <fullName evidence="4">X8 domain-containing protein</fullName>
    </recommendedName>
</protein>
<dbReference type="Proteomes" id="UP001497444">
    <property type="component" value="Unassembled WGS sequence"/>
</dbReference>
<keyword evidence="1" id="KW-0732">Signal</keyword>
<name>A0ABP0V7X9_9BRYO</name>
<proteinExistence type="predicted"/>
<feature type="region of interest" description="Disordered" evidence="2">
    <location>
        <begin position="1"/>
        <end position="21"/>
    </location>
</feature>
<keyword evidence="6" id="KW-1185">Reference proteome</keyword>
<feature type="transmembrane region" description="Helical" evidence="3">
    <location>
        <begin position="61"/>
        <end position="80"/>
    </location>
</feature>
<dbReference type="InterPro" id="IPR012946">
    <property type="entry name" value="X8"/>
</dbReference>
<accession>A0ABP0V7X9</accession>
<evidence type="ECO:0000313" key="5">
    <source>
        <dbReference type="EMBL" id="CAK9250033.1"/>
    </source>
</evidence>
<dbReference type="InterPro" id="IPR044788">
    <property type="entry name" value="X8_dom_prot"/>
</dbReference>
<dbReference type="PANTHER" id="PTHR31044:SF52">
    <property type="entry name" value="OS01G0631500 PROTEIN"/>
    <property type="match status" value="1"/>
</dbReference>
<keyword evidence="3" id="KW-0472">Membrane</keyword>
<keyword evidence="3" id="KW-1133">Transmembrane helix</keyword>
<dbReference type="Pfam" id="PF07983">
    <property type="entry name" value="X8"/>
    <property type="match status" value="1"/>
</dbReference>
<dbReference type="Gene3D" id="1.20.58.1040">
    <property type="match status" value="1"/>
</dbReference>
<sequence length="315" mass="34055">MRLGAWSGAAESPYATGDYRKQERDGDAAVGGLDLTRCGRYHSTGPKNNGCLWQVCMRSCVVQPGLATVVFLVCFILITGSGMAQGRRQMVESDQYGVASQVGFSQIKAHGASNANMMFTANLTLSDERSKPDVLSDTRSQKNLHRQVENAAVAGCQEDMIKSEQMEQHNRKLTDAAPVVSNKASYPSFIWCIAKPGANVYALQTALNWTCSKRGGNINCSPILAGGVCYLPNTIQTHSSWAFNAYFYNNPTEYDSCDFNGTAILAYTDLSTQSCLFQGTSSAIVQGAAHMEAAPAFQLVTTALLLTYLIAQHAL</sequence>
<gene>
    <name evidence="5" type="ORF">CSSPJE1EN1_LOCUS25411</name>
</gene>
<evidence type="ECO:0000256" key="1">
    <source>
        <dbReference type="ARBA" id="ARBA00022729"/>
    </source>
</evidence>
<evidence type="ECO:0000259" key="4">
    <source>
        <dbReference type="SMART" id="SM00768"/>
    </source>
</evidence>
<reference evidence="5" key="1">
    <citation type="submission" date="2024-02" db="EMBL/GenBank/DDBJ databases">
        <authorList>
            <consortium name="ELIXIR-Norway"/>
            <consortium name="Elixir Norway"/>
        </authorList>
    </citation>
    <scope>NUCLEOTIDE SEQUENCE</scope>
</reference>
<evidence type="ECO:0000256" key="3">
    <source>
        <dbReference type="SAM" id="Phobius"/>
    </source>
</evidence>
<evidence type="ECO:0000313" key="6">
    <source>
        <dbReference type="Proteomes" id="UP001497444"/>
    </source>
</evidence>